<reference evidence="1 2" key="1">
    <citation type="journal article" date="2018" name="Cell">
        <title>The Chara Genome: Secondary Complexity and Implications for Plant Terrestrialization.</title>
        <authorList>
            <person name="Nishiyama T."/>
            <person name="Sakayama H."/>
            <person name="Vries J.D."/>
            <person name="Buschmann H."/>
            <person name="Saint-Marcoux D."/>
            <person name="Ullrich K.K."/>
            <person name="Haas F.B."/>
            <person name="Vanderstraeten L."/>
            <person name="Becker D."/>
            <person name="Lang D."/>
            <person name="Vosolsobe S."/>
            <person name="Rombauts S."/>
            <person name="Wilhelmsson P.K.I."/>
            <person name="Janitza P."/>
            <person name="Kern R."/>
            <person name="Heyl A."/>
            <person name="Rumpler F."/>
            <person name="Villalobos L.I.A.C."/>
            <person name="Clay J.M."/>
            <person name="Skokan R."/>
            <person name="Toyoda A."/>
            <person name="Suzuki Y."/>
            <person name="Kagoshima H."/>
            <person name="Schijlen E."/>
            <person name="Tajeshwar N."/>
            <person name="Catarino B."/>
            <person name="Hetherington A.J."/>
            <person name="Saltykova A."/>
            <person name="Bonnot C."/>
            <person name="Breuninger H."/>
            <person name="Symeonidi A."/>
            <person name="Radhakrishnan G.V."/>
            <person name="Van Nieuwerburgh F."/>
            <person name="Deforce D."/>
            <person name="Chang C."/>
            <person name="Karol K.G."/>
            <person name="Hedrich R."/>
            <person name="Ulvskov P."/>
            <person name="Glockner G."/>
            <person name="Delwiche C.F."/>
            <person name="Petrasek J."/>
            <person name="Van de Peer Y."/>
            <person name="Friml J."/>
            <person name="Beilby M."/>
            <person name="Dolan L."/>
            <person name="Kohara Y."/>
            <person name="Sugano S."/>
            <person name="Fujiyama A."/>
            <person name="Delaux P.-M."/>
            <person name="Quint M."/>
            <person name="TheiBen G."/>
            <person name="Hagemann M."/>
            <person name="Harholt J."/>
            <person name="Dunand C."/>
            <person name="Zachgo S."/>
            <person name="Langdale J."/>
            <person name="Maumus F."/>
            <person name="Straeten D.V.D."/>
            <person name="Gould S.B."/>
            <person name="Rensing S.A."/>
        </authorList>
    </citation>
    <scope>NUCLEOTIDE SEQUENCE [LARGE SCALE GENOMIC DNA]</scope>
    <source>
        <strain evidence="1 2">S276</strain>
    </source>
</reference>
<organism evidence="1 2">
    <name type="scientific">Chara braunii</name>
    <name type="common">Braun's stonewort</name>
    <dbReference type="NCBI Taxonomy" id="69332"/>
    <lineage>
        <taxon>Eukaryota</taxon>
        <taxon>Viridiplantae</taxon>
        <taxon>Streptophyta</taxon>
        <taxon>Charophyceae</taxon>
        <taxon>Charales</taxon>
        <taxon>Characeae</taxon>
        <taxon>Chara</taxon>
    </lineage>
</organism>
<gene>
    <name evidence="1" type="ORF">CBR_g44552</name>
</gene>
<dbReference type="AlphaFoldDB" id="A0A388LXQ8"/>
<accession>A0A388LXQ8</accession>
<dbReference type="EMBL" id="BFEA01000595">
    <property type="protein sequence ID" value="GBG87096.1"/>
    <property type="molecule type" value="Genomic_DNA"/>
</dbReference>
<sequence>MPVGLGSIKFPVVGILDFPTSGKLWGLSASVPVPRAFPMAFALHLVAIAPSNCTEKRGGEVTQVVLSHRGGR</sequence>
<evidence type="ECO:0000313" key="1">
    <source>
        <dbReference type="EMBL" id="GBG87096.1"/>
    </source>
</evidence>
<name>A0A388LXQ8_CHABU</name>
<dbReference type="Gramene" id="GBG87096">
    <property type="protein sequence ID" value="GBG87096"/>
    <property type="gene ID" value="CBR_g44552"/>
</dbReference>
<dbReference type="Proteomes" id="UP000265515">
    <property type="component" value="Unassembled WGS sequence"/>
</dbReference>
<evidence type="ECO:0000313" key="2">
    <source>
        <dbReference type="Proteomes" id="UP000265515"/>
    </source>
</evidence>
<keyword evidence="2" id="KW-1185">Reference proteome</keyword>
<proteinExistence type="predicted"/>
<protein>
    <submittedName>
        <fullName evidence="1">Uncharacterized protein</fullName>
    </submittedName>
</protein>
<comment type="caution">
    <text evidence="1">The sequence shown here is derived from an EMBL/GenBank/DDBJ whole genome shotgun (WGS) entry which is preliminary data.</text>
</comment>